<name>A0A9P7L564_9HYPO</name>
<keyword evidence="3 7" id="KW-1133">Transmembrane helix</keyword>
<dbReference type="AlphaFoldDB" id="A0A9P7L564"/>
<dbReference type="OrthoDB" id="5413793at2759"/>
<evidence type="ECO:0000256" key="4">
    <source>
        <dbReference type="ARBA" id="ARBA00023136"/>
    </source>
</evidence>
<evidence type="ECO:0000313" key="9">
    <source>
        <dbReference type="EMBL" id="KAG5771057.1"/>
    </source>
</evidence>
<dbReference type="GO" id="GO:0016020">
    <property type="term" value="C:membrane"/>
    <property type="evidence" value="ECO:0007669"/>
    <property type="project" value="UniProtKB-SubCell"/>
</dbReference>
<reference evidence="9" key="2">
    <citation type="submission" date="2020-10" db="EMBL/GenBank/DDBJ databases">
        <authorList>
            <person name="Peck L.D."/>
            <person name="Nowell R.W."/>
            <person name="Flood J."/>
            <person name="Ryan M.J."/>
            <person name="Barraclough T.G."/>
        </authorList>
    </citation>
    <scope>NUCLEOTIDE SEQUENCE</scope>
    <source>
        <strain evidence="9">IMI 127659i</strain>
    </source>
</reference>
<feature type="transmembrane region" description="Helical" evidence="7">
    <location>
        <begin position="392"/>
        <end position="414"/>
    </location>
</feature>
<dbReference type="PANTHER" id="PTHR33048">
    <property type="entry name" value="PTH11-LIKE INTEGRAL MEMBRANE PROTEIN (AFU_ORTHOLOGUE AFUA_5G11245)"/>
    <property type="match status" value="1"/>
</dbReference>
<proteinExistence type="inferred from homology"/>
<feature type="domain" description="Rhodopsin" evidence="8">
    <location>
        <begin position="242"/>
        <end position="455"/>
    </location>
</feature>
<evidence type="ECO:0000256" key="7">
    <source>
        <dbReference type="SAM" id="Phobius"/>
    </source>
</evidence>
<protein>
    <recommendedName>
        <fullName evidence="8">Rhodopsin domain-containing protein</fullName>
    </recommendedName>
</protein>
<dbReference type="Proteomes" id="UP000750502">
    <property type="component" value="Unassembled WGS sequence"/>
</dbReference>
<evidence type="ECO:0000313" key="10">
    <source>
        <dbReference type="Proteomes" id="UP000750502"/>
    </source>
</evidence>
<dbReference type="InterPro" id="IPR049326">
    <property type="entry name" value="Rhodopsin_dom_fungi"/>
</dbReference>
<accession>A0A9P7L564</accession>
<evidence type="ECO:0000256" key="6">
    <source>
        <dbReference type="SAM" id="MobiDB-lite"/>
    </source>
</evidence>
<feature type="region of interest" description="Disordered" evidence="6">
    <location>
        <begin position="552"/>
        <end position="571"/>
    </location>
</feature>
<feature type="transmembrane region" description="Helical" evidence="7">
    <location>
        <begin position="357"/>
        <end position="380"/>
    </location>
</feature>
<feature type="transmembrane region" description="Helical" evidence="7">
    <location>
        <begin position="315"/>
        <end position="333"/>
    </location>
</feature>
<keyword evidence="2 7" id="KW-0812">Transmembrane</keyword>
<dbReference type="EMBL" id="JADFTT010000045">
    <property type="protein sequence ID" value="KAG5771057.1"/>
    <property type="molecule type" value="Genomic_DNA"/>
</dbReference>
<evidence type="ECO:0000256" key="2">
    <source>
        <dbReference type="ARBA" id="ARBA00022692"/>
    </source>
</evidence>
<reference evidence="9" key="1">
    <citation type="journal article" date="2020" name="bioRxiv">
        <title>Historical genomics reveals the evolutionary mechanisms behind multiple outbreaks of the host-specific coffee wilt pathogen Fusarium xylarioides.</title>
        <authorList>
            <person name="Peck D."/>
            <person name="Nowell R.W."/>
            <person name="Flood J."/>
            <person name="Ryan M.J."/>
            <person name="Barraclough T.G."/>
        </authorList>
    </citation>
    <scope>NUCLEOTIDE SEQUENCE</scope>
    <source>
        <strain evidence="9">IMI 127659i</strain>
    </source>
</reference>
<sequence length="571" mass="63233">MFDTGCVISGSRALDYFIPGSATVESDWDFYVPGYKESVADMIQALSKCGVVWNLEGDAITAAISQHGCVTIKRVVLESLCSWISGLEPPEASELMGQALYEIVSEFERVRGNEWPATYVATHHTDGKISLEPNEEDKPQCDGHAPPYLDAAGQPFSMLRGTIQTKTGCQPVQLIVGCHYSGIKSCLSFIKDFYASHVQCFISGWCASHMYYHHASSKNPVRWESSFFLNSARIPIEKAIQAFLIGLCTCTILSTKVGFGKHMNVVSNQDLEKFLRYTTGCSATFSFGIGCAKSSFAVLYLRINPQPVLRILNKCLIVFLAMQAIEEALIVIFQCRPVMAAYVVPRPANAKCLDLRVLWWCTFVFNMCTDLFLFIQPIPAMWRLHLPVAKRLGLIAMLSLGLLVCVTSIIRIIFVTRIGPDATYEFAEPMIWSQVELASLVVCSTIPCLRQVIQKVPWLNHALGLSSGRRSSNYYYGWSGAKKTGGSIPLKSYNQNHKDGYLQGKTKGNTAYGLTSHAIGGTHTKNESMEEIFQHKVDGNSAILVTHEMTRDVESHNSSPVPSIAHVDDCE</sequence>
<keyword evidence="4 7" id="KW-0472">Membrane</keyword>
<keyword evidence="10" id="KW-1185">Reference proteome</keyword>
<evidence type="ECO:0000256" key="5">
    <source>
        <dbReference type="ARBA" id="ARBA00038359"/>
    </source>
</evidence>
<evidence type="ECO:0000256" key="1">
    <source>
        <dbReference type="ARBA" id="ARBA00004141"/>
    </source>
</evidence>
<evidence type="ECO:0000259" key="8">
    <source>
        <dbReference type="Pfam" id="PF20684"/>
    </source>
</evidence>
<dbReference type="InterPro" id="IPR052337">
    <property type="entry name" value="SAT4-like"/>
</dbReference>
<evidence type="ECO:0000256" key="3">
    <source>
        <dbReference type="ARBA" id="ARBA00022989"/>
    </source>
</evidence>
<comment type="subcellular location">
    <subcellularLocation>
        <location evidence="1">Membrane</location>
        <topology evidence="1">Multi-pass membrane protein</topology>
    </subcellularLocation>
</comment>
<dbReference type="PANTHER" id="PTHR33048:SF123">
    <property type="entry name" value="INTEGRAL MEMBRANE PROTEIN"/>
    <property type="match status" value="1"/>
</dbReference>
<organism evidence="9 10">
    <name type="scientific">Fusarium xylarioides</name>
    <dbReference type="NCBI Taxonomy" id="221167"/>
    <lineage>
        <taxon>Eukaryota</taxon>
        <taxon>Fungi</taxon>
        <taxon>Dikarya</taxon>
        <taxon>Ascomycota</taxon>
        <taxon>Pezizomycotina</taxon>
        <taxon>Sordariomycetes</taxon>
        <taxon>Hypocreomycetidae</taxon>
        <taxon>Hypocreales</taxon>
        <taxon>Nectriaceae</taxon>
        <taxon>Fusarium</taxon>
        <taxon>Fusarium fujikuroi species complex</taxon>
    </lineage>
</organism>
<gene>
    <name evidence="9" type="ORF">H9Q72_002258</name>
</gene>
<comment type="similarity">
    <text evidence="5">Belongs to the SAT4 family.</text>
</comment>
<comment type="caution">
    <text evidence="9">The sequence shown here is derived from an EMBL/GenBank/DDBJ whole genome shotgun (WGS) entry which is preliminary data.</text>
</comment>
<dbReference type="Pfam" id="PF20684">
    <property type="entry name" value="Fung_rhodopsin"/>
    <property type="match status" value="1"/>
</dbReference>